<dbReference type="SUPFAM" id="SSF111126">
    <property type="entry name" value="Ligand-binding domain in the NO signalling and Golgi transport"/>
    <property type="match status" value="1"/>
</dbReference>
<dbReference type="SMART" id="SM00989">
    <property type="entry name" value="V4R"/>
    <property type="match status" value="1"/>
</dbReference>
<accession>A0A401ZGS1</accession>
<evidence type="ECO:0000259" key="1">
    <source>
        <dbReference type="SMART" id="SM00989"/>
    </source>
</evidence>
<reference evidence="3" key="1">
    <citation type="submission" date="2018-12" db="EMBL/GenBank/DDBJ databases">
        <title>Tengunoibacter tsumagoiensis gen. nov., sp. nov., Dictyobacter kobayashii sp. nov., D. alpinus sp. nov., and D. joshuensis sp. nov. and description of Dictyobacteraceae fam. nov. within the order Ktedonobacterales isolated from Tengu-no-mugimeshi.</title>
        <authorList>
            <person name="Wang C.M."/>
            <person name="Zheng Y."/>
            <person name="Sakai Y."/>
            <person name="Toyoda A."/>
            <person name="Minakuchi Y."/>
            <person name="Abe K."/>
            <person name="Yokota A."/>
            <person name="Yabe S."/>
        </authorList>
    </citation>
    <scope>NUCLEOTIDE SEQUENCE [LARGE SCALE GENOMIC DNA]</scope>
    <source>
        <strain evidence="3">S-27</strain>
    </source>
</reference>
<name>A0A401ZGS1_9CHLR</name>
<dbReference type="InterPro" id="IPR011644">
    <property type="entry name" value="Heme_NO-bd"/>
</dbReference>
<evidence type="ECO:0000313" key="3">
    <source>
        <dbReference type="Proteomes" id="UP000287224"/>
    </source>
</evidence>
<keyword evidence="3" id="KW-1185">Reference proteome</keyword>
<sequence length="283" mass="31762">MHGLIFVTWEKYLVSRFGSSLLTTYRAKVGEGPANAPLASRVYDDAMLLAGVGAVHELTHLPVDTLLREYGRYFLINGLTSSRCSYLLTQVNSGRDLLLTMRDAHSQMRRIPDGLTPPIFSYEAVYDHNNSLTLIYDSDRQLCPVLWGAIEGAAERYGQKVRIQEKTCMRVGDDVCRFDVVFSPARSAPKTQLSPEQLAQRQLQQRTDNLVLSMLPAQRGITLAQLQSMLRTQTQFPPSHMRPSRLLEALQHLSHAGLVANTANEPGDSLTSRLYWRAPTFDV</sequence>
<feature type="domain" description="4-vinyl reductase 4VR" evidence="1">
    <location>
        <begin position="121"/>
        <end position="182"/>
    </location>
</feature>
<dbReference type="AlphaFoldDB" id="A0A401ZGS1"/>
<gene>
    <name evidence="2" type="ORF">KDAU_34130</name>
</gene>
<protein>
    <recommendedName>
        <fullName evidence="1">4-vinyl reductase 4VR domain-containing protein</fullName>
    </recommendedName>
</protein>
<dbReference type="OrthoDB" id="146724at2"/>
<organism evidence="2 3">
    <name type="scientific">Dictyobacter aurantiacus</name>
    <dbReference type="NCBI Taxonomy" id="1936993"/>
    <lineage>
        <taxon>Bacteria</taxon>
        <taxon>Bacillati</taxon>
        <taxon>Chloroflexota</taxon>
        <taxon>Ktedonobacteria</taxon>
        <taxon>Ktedonobacterales</taxon>
        <taxon>Dictyobacteraceae</taxon>
        <taxon>Dictyobacter</taxon>
    </lineage>
</organism>
<dbReference type="EMBL" id="BIFQ01000001">
    <property type="protein sequence ID" value="GCE06084.1"/>
    <property type="molecule type" value="Genomic_DNA"/>
</dbReference>
<dbReference type="Gene3D" id="3.90.1520.10">
    <property type="entry name" value="H-NOX domain"/>
    <property type="match status" value="1"/>
</dbReference>
<dbReference type="InterPro" id="IPR038158">
    <property type="entry name" value="H-NOX_domain_sf"/>
</dbReference>
<comment type="caution">
    <text evidence="2">The sequence shown here is derived from an EMBL/GenBank/DDBJ whole genome shotgun (WGS) entry which is preliminary data.</text>
</comment>
<dbReference type="Proteomes" id="UP000287224">
    <property type="component" value="Unassembled WGS sequence"/>
</dbReference>
<evidence type="ECO:0000313" key="2">
    <source>
        <dbReference type="EMBL" id="GCE06084.1"/>
    </source>
</evidence>
<proteinExistence type="predicted"/>
<dbReference type="GO" id="GO:0020037">
    <property type="term" value="F:heme binding"/>
    <property type="evidence" value="ECO:0007669"/>
    <property type="project" value="InterPro"/>
</dbReference>
<dbReference type="InterPro" id="IPR004096">
    <property type="entry name" value="V4R"/>
</dbReference>
<dbReference type="InterPro" id="IPR024096">
    <property type="entry name" value="NO_sig/Golgi_transp_ligand-bd"/>
</dbReference>
<dbReference type="Pfam" id="PF07700">
    <property type="entry name" value="HNOB"/>
    <property type="match status" value="1"/>
</dbReference>
<dbReference type="RefSeq" id="WP_126597063.1">
    <property type="nucleotide sequence ID" value="NZ_BIFQ01000001.1"/>
</dbReference>